<dbReference type="Proteomes" id="UP000190130">
    <property type="component" value="Unassembled WGS sequence"/>
</dbReference>
<reference evidence="2 4" key="2">
    <citation type="submission" date="2017-02" db="EMBL/GenBank/DDBJ databases">
        <authorList>
            <person name="Peterson S.W."/>
        </authorList>
    </citation>
    <scope>NUCLEOTIDE SEQUENCE [LARGE SCALE GENOMIC DNA]</scope>
    <source>
        <strain evidence="2 4">DSM 9653</strain>
    </source>
</reference>
<dbReference type="EMBL" id="LMAR01000085">
    <property type="protein sequence ID" value="KQK27963.1"/>
    <property type="molecule type" value="Genomic_DNA"/>
</dbReference>
<gene>
    <name evidence="1" type="ORF">ARD30_24195</name>
    <name evidence="2" type="ORF">SAMN05660750_05041</name>
</gene>
<evidence type="ECO:0000313" key="2">
    <source>
        <dbReference type="EMBL" id="SKC17198.1"/>
    </source>
</evidence>
<protein>
    <submittedName>
        <fullName evidence="1">Uncharacterized protein</fullName>
    </submittedName>
</protein>
<accession>A0A0Q3KDU5</accession>
<dbReference type="OrthoDB" id="8164036at2"/>
<evidence type="ECO:0000313" key="1">
    <source>
        <dbReference type="EMBL" id="KQK27963.1"/>
    </source>
</evidence>
<evidence type="ECO:0000313" key="3">
    <source>
        <dbReference type="Proteomes" id="UP000051562"/>
    </source>
</evidence>
<evidence type="ECO:0000313" key="4">
    <source>
        <dbReference type="Proteomes" id="UP000190130"/>
    </source>
</evidence>
<name>A0A0Q3KDU5_9HYPH</name>
<organism evidence="1 3">
    <name type="scientific">Bosea thiooxidans</name>
    <dbReference type="NCBI Taxonomy" id="53254"/>
    <lineage>
        <taxon>Bacteria</taxon>
        <taxon>Pseudomonadati</taxon>
        <taxon>Pseudomonadota</taxon>
        <taxon>Alphaproteobacteria</taxon>
        <taxon>Hyphomicrobiales</taxon>
        <taxon>Boseaceae</taxon>
        <taxon>Bosea</taxon>
    </lineage>
</organism>
<sequence length="71" mass="7733">MSQRLTVCRIGKVWAARDVTGAHYGHSNDLFEAIAVAERLASHFGGGTVVLTLEAEMHLRELLPKAACRLS</sequence>
<dbReference type="AlphaFoldDB" id="A0A0Q3KDU5"/>
<reference evidence="1 3" key="1">
    <citation type="submission" date="2015-10" db="EMBL/GenBank/DDBJ databases">
        <title>Draft genome of Bosea thiooxidans.</title>
        <authorList>
            <person name="Wang X."/>
        </authorList>
    </citation>
    <scope>NUCLEOTIDE SEQUENCE [LARGE SCALE GENOMIC DNA]</scope>
    <source>
        <strain evidence="1 3">CGMCC 9174</strain>
    </source>
</reference>
<keyword evidence="3" id="KW-1185">Reference proteome</keyword>
<dbReference type="RefSeq" id="WP_055730743.1">
    <property type="nucleotide sequence ID" value="NZ_FUYX01000025.1"/>
</dbReference>
<proteinExistence type="predicted"/>
<dbReference type="Proteomes" id="UP000051562">
    <property type="component" value="Unassembled WGS sequence"/>
</dbReference>
<dbReference type="EMBL" id="FUYX01000025">
    <property type="protein sequence ID" value="SKC17198.1"/>
    <property type="molecule type" value="Genomic_DNA"/>
</dbReference>